<feature type="region of interest" description="Disordered" evidence="9">
    <location>
        <begin position="1712"/>
        <end position="1799"/>
    </location>
</feature>
<organism evidence="12 13">
    <name type="scientific">Actinia tenebrosa</name>
    <name type="common">Australian red waratah sea anemone</name>
    <dbReference type="NCBI Taxonomy" id="6105"/>
    <lineage>
        <taxon>Eukaryota</taxon>
        <taxon>Metazoa</taxon>
        <taxon>Cnidaria</taxon>
        <taxon>Anthozoa</taxon>
        <taxon>Hexacorallia</taxon>
        <taxon>Actiniaria</taxon>
        <taxon>Actiniidae</taxon>
        <taxon>Actinia</taxon>
    </lineage>
</organism>
<protein>
    <submittedName>
        <fullName evidence="13">Multiple PDZ domain protein-like</fullName>
    </submittedName>
</protein>
<evidence type="ECO:0000256" key="4">
    <source>
        <dbReference type="ARBA" id="ARBA00022475"/>
    </source>
</evidence>
<gene>
    <name evidence="13" type="primary">LOC116308225</name>
</gene>
<feature type="compositionally biased region" description="Low complexity" evidence="9">
    <location>
        <begin position="1503"/>
        <end position="1520"/>
    </location>
</feature>
<dbReference type="CDD" id="cd06673">
    <property type="entry name" value="PDZ10_MUPP1-PDZ8_PATJ-like"/>
    <property type="match status" value="1"/>
</dbReference>
<dbReference type="PROSITE" id="PS50106">
    <property type="entry name" value="PDZ"/>
    <property type="match status" value="12"/>
</dbReference>
<keyword evidence="7" id="KW-0965">Cell junction</keyword>
<evidence type="ECO:0000256" key="7">
    <source>
        <dbReference type="ARBA" id="ARBA00022949"/>
    </source>
</evidence>
<dbReference type="CDD" id="cd06674">
    <property type="entry name" value="PDZ11_MUPP1-PDZ9_PATJ-like"/>
    <property type="match status" value="1"/>
</dbReference>
<dbReference type="PROSITE" id="PS51022">
    <property type="entry name" value="L27"/>
    <property type="match status" value="1"/>
</dbReference>
<feature type="compositionally biased region" description="Basic and acidic residues" evidence="9">
    <location>
        <begin position="990"/>
        <end position="999"/>
    </location>
</feature>
<proteinExistence type="predicted"/>
<keyword evidence="6" id="KW-0677">Repeat</keyword>
<dbReference type="CDD" id="cd06689">
    <property type="entry name" value="PDZ1_MUPP1-like"/>
    <property type="match status" value="1"/>
</dbReference>
<dbReference type="GeneID" id="116308225"/>
<dbReference type="InterPro" id="IPR015132">
    <property type="entry name" value="L27_2"/>
</dbReference>
<feature type="domain" description="PDZ" evidence="10">
    <location>
        <begin position="160"/>
        <end position="247"/>
    </location>
</feature>
<feature type="region of interest" description="Disordered" evidence="9">
    <location>
        <begin position="813"/>
        <end position="842"/>
    </location>
</feature>
<feature type="region of interest" description="Disordered" evidence="9">
    <location>
        <begin position="248"/>
        <end position="293"/>
    </location>
</feature>
<dbReference type="Proteomes" id="UP000515163">
    <property type="component" value="Unplaced"/>
</dbReference>
<dbReference type="InterPro" id="IPR051342">
    <property type="entry name" value="PDZ_scaffold"/>
</dbReference>
<dbReference type="InterPro" id="IPR004172">
    <property type="entry name" value="L27_dom"/>
</dbReference>
<feature type="compositionally biased region" description="Polar residues" evidence="9">
    <location>
        <begin position="254"/>
        <end position="277"/>
    </location>
</feature>
<evidence type="ECO:0000256" key="3">
    <source>
        <dbReference type="ARBA" id="ARBA00022427"/>
    </source>
</evidence>
<feature type="domain" description="L27" evidence="11">
    <location>
        <begin position="3"/>
        <end position="63"/>
    </location>
</feature>
<sequence length="1886" mass="203157">MPNFEETNKAVEIIDGFQKKLQSQGDESSNEELEKIKVMLESPLFHQLLKIQESIRELNAKLHHTSLDAVKDFDFDPNGKLIFPNDIGNIDYESIEQEEFRESRTGYLVQAEPVVPDNELDYAEDNREKLINEISQSRFNDDDEFVNRVEALAQGREVEVVDLMKPERGGLGFSVVGLKSENRGELGIFIQEIQQNGVAGRDGRLYESDQILCIDGQLLDSEITHQEAIGILQKTKGNVELIVARGSAPRPDNISRTTSGASSVISRTPSNLSSISRTSDHDAVPAEQVEDAEEEEQAYVRHIETVTLHNDGGGLGFGIIGGRSSGVTIKTILPGGVADRDGHLREGDQIMQIGNVNVGGMGSEQVAQVLRKADQHVKLIISRMVPATSYEIPVNQGDQSVETFDIKLEKGSRGLGITIAGYVGENVNDQLSGIFIKSIIEGSTAESDGQLRVNDQIIEVDGTSLHGKNNQQAVEILKQTGPVVNLKVARHIPGKKQMESQETTQIPSVQVTEVEEQELQKELQTLDTEAIKQHYSTLLGNDVEILVAEMEKTSPGGGLGISLEGTQYPHDGSPPWHRVHTVNPHGPVGLDGTIQPGDHLIEVNGIGVLDLGHNEVVTLIQSLPIHFRLVVARRRDDEEEPYEMVTTNQLESESSIQVQEAPGVETQPQDFPSVEPARESVSGQSMWSDKVKYVKLEKADKGLGFSILDYQDPANQEKTAIVIRSLVTGGVAEHDGRLHPGDRLMLVNDVNLEHASLDYAVQTLKGTQKGEVLIGVGKPIPVSDDEESNLGESPPDAAMPYLLELDKEERQGKADISINENLETSQHDKTSESESSSSELSSKFDFGPPLLFSGDSIDLDNLPDSIKNRIETITIRRQEVGKLGINLKGDADGCGCVVKSVLRGGAVGRDNRIGVGDHIVAINDQSMIGLSNKASKSVLRKQSLQKDVEFTVIRADMSPERAVQRSPTSFDVDDSSTSSVDSQGYTIENEQVRKTDKQQTEISHAIPFDAPFEQDDIRVVELNREPDSGLGISIVGGKSGPGGIGIKGIFIRHVLETSAAGRLGMLKTGDQILEVDGHDLRNAYHDEAVEVIRQAKNPVQFVVKSMSHSVDTEVDIDNISNVESTVTPVTSKISQESPSPTFPDEDDFKKHIPIPSENLSIESEQHVTDDIIKPSYDVILRAESGDLIEDDDRLREMKRKYPDVTGEYLIINLHKGNTGLGLSIAGGKGAALNRIFIVDVKQGGPAERDGRIIQGDEILEVNQISARGLSHYQASAILKSTAADVELILGRSREGTEYLARTGASSEPEVKPLNIQPIESPPSRITEPRTSPTPSPVTSQPAARASPPPVAPKPKAVTSPPAARPSPPPVAAKTVSPTLLAELSGGQNVEYIDVVKGPTGLGFAVVEGPGFREGETGIFVKSVTEGGAADLDGRLKKGDQLIAVDNQAVVGLSHAEAVNILKKTHGNVSLVVARRQQPVNAPSQPAPKVSVPEVKEETSNTTLSKASPVSSSLSISVSSPAPDPRKAPIIPGQECLIEIPKGTTGLGLSIVGGADTLLGAIVIHEVYEDGAAAKDGRLWAGDQILEVNNVDLREATHDMAINALRQTPPNVRLKVLRDESQFKDEDAFDYLTVELMKSPGQGLGLSIVGRRNNTGVFISDVVKGGAAEHDGHVFPGDQILSVNGEDLRNATQDVAASLLKRTSGKVVLHLARLKPGNSSRPSSMSSLPNIQLGGESLTSMENPPPLNYDIDLMPDPVPGRALTDLSSAPSLPPLSSSPTSSAVLETEPTQSEDEESIPPKTKIIELERGPEGLGFSIVGGHGSPHGDLPIYVKTVFPTGAAARDGQLKRGDQIIAVNGQSLVGVSHEMAVSQLKKTRGKIVLTLLS</sequence>
<dbReference type="InParanoid" id="A0A6P8J4B2"/>
<dbReference type="KEGG" id="aten:116308225"/>
<dbReference type="Pfam" id="PF00595">
    <property type="entry name" value="PDZ"/>
    <property type="match status" value="12"/>
</dbReference>
<reference evidence="13" key="1">
    <citation type="submission" date="2025-08" db="UniProtKB">
        <authorList>
            <consortium name="RefSeq"/>
        </authorList>
    </citation>
    <scope>IDENTIFICATION</scope>
    <source>
        <tissue evidence="13">Tentacle</tissue>
    </source>
</reference>
<feature type="domain" description="PDZ" evidence="10">
    <location>
        <begin position="1632"/>
        <end position="1714"/>
    </location>
</feature>
<feature type="domain" description="PDZ" evidence="10">
    <location>
        <begin position="1803"/>
        <end position="1886"/>
    </location>
</feature>
<dbReference type="InterPro" id="IPR036034">
    <property type="entry name" value="PDZ_sf"/>
</dbReference>
<dbReference type="SMART" id="SM00569">
    <property type="entry name" value="L27"/>
    <property type="match status" value="1"/>
</dbReference>
<feature type="domain" description="PDZ" evidence="10">
    <location>
        <begin position="693"/>
        <end position="767"/>
    </location>
</feature>
<dbReference type="GO" id="GO:0005923">
    <property type="term" value="C:bicellular tight junction"/>
    <property type="evidence" value="ECO:0007669"/>
    <property type="project" value="UniProtKB-SubCell"/>
</dbReference>
<feature type="domain" description="PDZ" evidence="10">
    <location>
        <begin position="547"/>
        <end position="635"/>
    </location>
</feature>
<dbReference type="RefSeq" id="XP_031574464.1">
    <property type="nucleotide sequence ID" value="XM_031718604.1"/>
</dbReference>
<dbReference type="FunFam" id="2.30.42.10:FF:000070">
    <property type="entry name" value="Multiple PDZ domain protein"/>
    <property type="match status" value="1"/>
</dbReference>
<feature type="domain" description="PDZ" evidence="10">
    <location>
        <begin position="872"/>
        <end position="941"/>
    </location>
</feature>
<feature type="region of interest" description="Disordered" evidence="9">
    <location>
        <begin position="1299"/>
        <end position="1373"/>
    </location>
</feature>
<feature type="domain" description="PDZ" evidence="10">
    <location>
        <begin position="1536"/>
        <end position="1619"/>
    </location>
</feature>
<evidence type="ECO:0000313" key="12">
    <source>
        <dbReference type="Proteomes" id="UP000515163"/>
    </source>
</evidence>
<dbReference type="OrthoDB" id="6022711at2759"/>
<dbReference type="GO" id="GO:0016324">
    <property type="term" value="C:apical plasma membrane"/>
    <property type="evidence" value="ECO:0007669"/>
    <property type="project" value="UniProtKB-SubCell"/>
</dbReference>
<dbReference type="InterPro" id="IPR036892">
    <property type="entry name" value="L27_dom_sf"/>
</dbReference>
<dbReference type="Pfam" id="PF09045">
    <property type="entry name" value="L27_2"/>
    <property type="match status" value="1"/>
</dbReference>
<evidence type="ECO:0000256" key="6">
    <source>
        <dbReference type="ARBA" id="ARBA00022737"/>
    </source>
</evidence>
<evidence type="ECO:0000259" key="11">
    <source>
        <dbReference type="PROSITE" id="PS51022"/>
    </source>
</evidence>
<dbReference type="PANTHER" id="PTHR19964">
    <property type="entry name" value="MULTIPLE PDZ DOMAIN PROTEIN"/>
    <property type="match status" value="1"/>
</dbReference>
<keyword evidence="5" id="KW-0597">Phosphoprotein</keyword>
<keyword evidence="4" id="KW-1003">Cell membrane</keyword>
<evidence type="ECO:0000256" key="1">
    <source>
        <dbReference type="ARBA" id="ARBA00004221"/>
    </source>
</evidence>
<feature type="domain" description="PDZ" evidence="10">
    <location>
        <begin position="1210"/>
        <end position="1293"/>
    </location>
</feature>
<dbReference type="Gene3D" id="2.30.42.10">
    <property type="match status" value="12"/>
</dbReference>
<name>A0A6P8J4B2_ACTTE</name>
<feature type="domain" description="PDZ" evidence="10">
    <location>
        <begin position="1391"/>
        <end position="1476"/>
    </location>
</feature>
<feature type="region of interest" description="Disordered" evidence="9">
    <location>
        <begin position="961"/>
        <end position="1000"/>
    </location>
</feature>
<dbReference type="CDD" id="cd06669">
    <property type="entry name" value="PDZ5_MUPP1-like"/>
    <property type="match status" value="1"/>
</dbReference>
<evidence type="ECO:0000313" key="13">
    <source>
        <dbReference type="RefSeq" id="XP_031574464.1"/>
    </source>
</evidence>
<comment type="subcellular location">
    <subcellularLocation>
        <location evidence="1">Apical cell membrane</location>
    </subcellularLocation>
    <subcellularLocation>
        <location evidence="2">Cell junction</location>
        <location evidence="2">Tight junction</location>
    </subcellularLocation>
</comment>
<feature type="domain" description="PDZ" evidence="10">
    <location>
        <begin position="305"/>
        <end position="385"/>
    </location>
</feature>
<dbReference type="CDD" id="cd06791">
    <property type="entry name" value="PDZ3_MUPP1-like"/>
    <property type="match status" value="1"/>
</dbReference>
<accession>A0A6P8J4B2</accession>
<evidence type="ECO:0000256" key="2">
    <source>
        <dbReference type="ARBA" id="ARBA00004435"/>
    </source>
</evidence>
<dbReference type="SUPFAM" id="SSF101288">
    <property type="entry name" value="L27 domain"/>
    <property type="match status" value="1"/>
</dbReference>
<dbReference type="SUPFAM" id="SSF50156">
    <property type="entry name" value="PDZ domain-like"/>
    <property type="match status" value="12"/>
</dbReference>
<feature type="compositionally biased region" description="Low complexity" evidence="9">
    <location>
        <begin position="1761"/>
        <end position="1782"/>
    </location>
</feature>
<dbReference type="SMART" id="SM00228">
    <property type="entry name" value="PDZ"/>
    <property type="match status" value="12"/>
</dbReference>
<dbReference type="PANTHER" id="PTHR19964:SF92">
    <property type="entry name" value="PATJ HOMOLOG"/>
    <property type="match status" value="1"/>
</dbReference>
<feature type="region of interest" description="Disordered" evidence="9">
    <location>
        <begin position="663"/>
        <end position="682"/>
    </location>
</feature>
<evidence type="ECO:0000256" key="9">
    <source>
        <dbReference type="SAM" id="MobiDB-lite"/>
    </source>
</evidence>
<keyword evidence="3" id="KW-0796">Tight junction</keyword>
<feature type="region of interest" description="Disordered" evidence="9">
    <location>
        <begin position="1475"/>
        <end position="1527"/>
    </location>
</feature>
<keyword evidence="12" id="KW-1185">Reference proteome</keyword>
<dbReference type="FunFam" id="2.30.42.10:FF:000038">
    <property type="entry name" value="Multiple PDZ domain protein isoform X1"/>
    <property type="match status" value="1"/>
</dbReference>
<dbReference type="InterPro" id="IPR001478">
    <property type="entry name" value="PDZ"/>
</dbReference>
<keyword evidence="8" id="KW-0472">Membrane</keyword>
<evidence type="ECO:0000256" key="8">
    <source>
        <dbReference type="ARBA" id="ARBA00023136"/>
    </source>
</evidence>
<evidence type="ECO:0000259" key="10">
    <source>
        <dbReference type="PROSITE" id="PS50106"/>
    </source>
</evidence>
<feature type="compositionally biased region" description="Low complexity" evidence="9">
    <location>
        <begin position="966"/>
        <end position="982"/>
    </location>
</feature>
<feature type="compositionally biased region" description="Low complexity" evidence="9">
    <location>
        <begin position="1321"/>
        <end position="1345"/>
    </location>
</feature>
<feature type="region of interest" description="Disordered" evidence="9">
    <location>
        <begin position="778"/>
        <end position="797"/>
    </location>
</feature>
<evidence type="ECO:0000256" key="5">
    <source>
        <dbReference type="ARBA" id="ARBA00022553"/>
    </source>
</evidence>
<feature type="domain" description="PDZ" evidence="10">
    <location>
        <begin position="1019"/>
        <end position="1107"/>
    </location>
</feature>
<dbReference type="FunCoup" id="A0A6P8J4B2">
    <property type="interactions" value="573"/>
</dbReference>
<feature type="domain" description="PDZ" evidence="10">
    <location>
        <begin position="405"/>
        <end position="492"/>
    </location>
</feature>
<dbReference type="Gene3D" id="1.10.287.650">
    <property type="entry name" value="L27 domain"/>
    <property type="match status" value="1"/>
</dbReference>
<dbReference type="CDD" id="cd06676">
    <property type="entry name" value="PDZ13_MUPP1-like"/>
    <property type="match status" value="1"/>
</dbReference>